<name>A0A6J1QBG7_9HYME</name>
<reference evidence="3" key="1">
    <citation type="submission" date="2025-08" db="UniProtKB">
        <authorList>
            <consortium name="RefSeq"/>
        </authorList>
    </citation>
    <scope>IDENTIFICATION</scope>
    <source>
        <tissue evidence="3">Whole body</tissue>
    </source>
</reference>
<feature type="compositionally biased region" description="Basic residues" evidence="1">
    <location>
        <begin position="86"/>
        <end position="96"/>
    </location>
</feature>
<feature type="compositionally biased region" description="Polar residues" evidence="1">
    <location>
        <begin position="65"/>
        <end position="74"/>
    </location>
</feature>
<evidence type="ECO:0000256" key="1">
    <source>
        <dbReference type="SAM" id="MobiDB-lite"/>
    </source>
</evidence>
<evidence type="ECO:0000313" key="2">
    <source>
        <dbReference type="Proteomes" id="UP000504618"/>
    </source>
</evidence>
<dbReference type="AlphaFoldDB" id="A0A6J1QBG7"/>
<organism evidence="2 3">
    <name type="scientific">Temnothorax curvispinosus</name>
    <dbReference type="NCBI Taxonomy" id="300111"/>
    <lineage>
        <taxon>Eukaryota</taxon>
        <taxon>Metazoa</taxon>
        <taxon>Ecdysozoa</taxon>
        <taxon>Arthropoda</taxon>
        <taxon>Hexapoda</taxon>
        <taxon>Insecta</taxon>
        <taxon>Pterygota</taxon>
        <taxon>Neoptera</taxon>
        <taxon>Endopterygota</taxon>
        <taxon>Hymenoptera</taxon>
        <taxon>Apocrita</taxon>
        <taxon>Aculeata</taxon>
        <taxon>Formicoidea</taxon>
        <taxon>Formicidae</taxon>
        <taxon>Myrmicinae</taxon>
        <taxon>Temnothorax</taxon>
    </lineage>
</organism>
<feature type="compositionally biased region" description="Polar residues" evidence="1">
    <location>
        <begin position="104"/>
        <end position="114"/>
    </location>
</feature>
<dbReference type="Proteomes" id="UP000504618">
    <property type="component" value="Unplaced"/>
</dbReference>
<dbReference type="GeneID" id="112458616"/>
<sequence length="114" mass="12572">MHEQRSETSAAGPGTPAYRVGAIARLPGGAASTVAESNHPGRHFRRPRDAPEGWASTAGNDKCTRTFSTGNSPGIITRGISDKVRTGRRQRRRRTDNRRYLVQRCQQRNVATTQ</sequence>
<keyword evidence="2" id="KW-1185">Reference proteome</keyword>
<evidence type="ECO:0000313" key="3">
    <source>
        <dbReference type="RefSeq" id="XP_024878120.1"/>
    </source>
</evidence>
<gene>
    <name evidence="3" type="primary">LOC112458616</name>
</gene>
<dbReference type="RefSeq" id="XP_024878120.1">
    <property type="nucleotide sequence ID" value="XM_025022352.1"/>
</dbReference>
<accession>A0A6J1QBG7</accession>
<proteinExistence type="predicted"/>
<feature type="region of interest" description="Disordered" evidence="1">
    <location>
        <begin position="1"/>
        <end position="114"/>
    </location>
</feature>
<protein>
    <submittedName>
        <fullName evidence="3">Uncharacterized protein LOC112458616</fullName>
    </submittedName>
</protein>